<comment type="caution">
    <text evidence="2">The sequence shown here is derived from an EMBL/GenBank/DDBJ whole genome shotgun (WGS) entry which is preliminary data.</text>
</comment>
<dbReference type="SMART" id="SM00717">
    <property type="entry name" value="SANT"/>
    <property type="match status" value="1"/>
</dbReference>
<sequence>MMPPTFDLPMEYQATGRWTLDEQERYLVGMLMFPNGPWKRVAAVVQTRTERQLRTHDQKYKAKLARRHQQRLRRSGGLMDDADFPHDLLSMAAKIEPIEFTNAAIQYDECIEFLVDALGDELLERV</sequence>
<evidence type="ECO:0000313" key="2">
    <source>
        <dbReference type="EMBL" id="KAF0735443.1"/>
    </source>
</evidence>
<keyword evidence="3" id="KW-1185">Reference proteome</keyword>
<accession>A0A6G0X619</accession>
<reference evidence="2 3" key="1">
    <citation type="submission" date="2019-07" db="EMBL/GenBank/DDBJ databases">
        <title>Genomics analysis of Aphanomyces spp. identifies a new class of oomycete effector associated with host adaptation.</title>
        <authorList>
            <person name="Gaulin E."/>
        </authorList>
    </citation>
    <scope>NUCLEOTIDE SEQUENCE [LARGE SCALE GENOMIC DNA]</scope>
    <source>
        <strain evidence="2 3">ATCC 201684</strain>
    </source>
</reference>
<dbReference type="Gene3D" id="1.10.10.60">
    <property type="entry name" value="Homeodomain-like"/>
    <property type="match status" value="1"/>
</dbReference>
<dbReference type="SUPFAM" id="SSF46689">
    <property type="entry name" value="Homeodomain-like"/>
    <property type="match status" value="1"/>
</dbReference>
<dbReference type="InterPro" id="IPR001005">
    <property type="entry name" value="SANT/Myb"/>
</dbReference>
<dbReference type="VEuPathDB" id="FungiDB:AeMF1_006929"/>
<dbReference type="EMBL" id="VJMJ01000098">
    <property type="protein sequence ID" value="KAF0735443.1"/>
    <property type="molecule type" value="Genomic_DNA"/>
</dbReference>
<protein>
    <recommendedName>
        <fullName evidence="1">Myb-like domain-containing protein</fullName>
    </recommendedName>
</protein>
<name>A0A6G0X619_9STRA</name>
<dbReference type="CDD" id="cd00167">
    <property type="entry name" value="SANT"/>
    <property type="match status" value="1"/>
</dbReference>
<dbReference type="AlphaFoldDB" id="A0A6G0X619"/>
<evidence type="ECO:0000313" key="3">
    <source>
        <dbReference type="Proteomes" id="UP000481153"/>
    </source>
</evidence>
<proteinExistence type="predicted"/>
<organism evidence="2 3">
    <name type="scientific">Aphanomyces euteiches</name>
    <dbReference type="NCBI Taxonomy" id="100861"/>
    <lineage>
        <taxon>Eukaryota</taxon>
        <taxon>Sar</taxon>
        <taxon>Stramenopiles</taxon>
        <taxon>Oomycota</taxon>
        <taxon>Saprolegniomycetes</taxon>
        <taxon>Saprolegniales</taxon>
        <taxon>Verrucalvaceae</taxon>
        <taxon>Aphanomyces</taxon>
    </lineage>
</organism>
<dbReference type="Proteomes" id="UP000481153">
    <property type="component" value="Unassembled WGS sequence"/>
</dbReference>
<feature type="domain" description="Myb-like" evidence="1">
    <location>
        <begin position="14"/>
        <end position="63"/>
    </location>
</feature>
<gene>
    <name evidence="2" type="ORF">Ae201684_008129</name>
</gene>
<evidence type="ECO:0000259" key="1">
    <source>
        <dbReference type="SMART" id="SM00717"/>
    </source>
</evidence>
<dbReference type="InterPro" id="IPR009057">
    <property type="entry name" value="Homeodomain-like_sf"/>
</dbReference>